<organism evidence="2 3">
    <name type="scientific">Halodesulfovibrio aestuarii</name>
    <dbReference type="NCBI Taxonomy" id="126333"/>
    <lineage>
        <taxon>Bacteria</taxon>
        <taxon>Pseudomonadati</taxon>
        <taxon>Thermodesulfobacteriota</taxon>
        <taxon>Desulfovibrionia</taxon>
        <taxon>Desulfovibrionales</taxon>
        <taxon>Desulfovibrionaceae</taxon>
        <taxon>Halodesulfovibrio</taxon>
    </lineage>
</organism>
<proteinExistence type="predicted"/>
<keyword evidence="4" id="KW-1185">Reference proteome</keyword>
<dbReference type="AlphaFoldDB" id="A0A8G2CBG8"/>
<reference evidence="2 3" key="1">
    <citation type="submission" date="2016-11" db="EMBL/GenBank/DDBJ databases">
        <authorList>
            <person name="Varghese N."/>
            <person name="Submissions S."/>
        </authorList>
    </citation>
    <scope>NUCLEOTIDE SEQUENCE [LARGE SCALE GENOMIC DNA]</scope>
    <source>
        <strain evidence="2 3">DSM 17919</strain>
    </source>
</reference>
<comment type="caution">
    <text evidence="2">The sequence shown here is derived from an EMBL/GenBank/DDBJ whole genome shotgun (WGS) entry which is preliminary data.</text>
</comment>
<accession>A0A8G2CBG8</accession>
<dbReference type="PANTHER" id="PTHR43169:SF2">
    <property type="entry name" value="NAD_GMP SYNTHASE DOMAIN-CONTAINING PROTEIN"/>
    <property type="match status" value="1"/>
</dbReference>
<evidence type="ECO:0000313" key="3">
    <source>
        <dbReference type="Proteomes" id="UP000184001"/>
    </source>
</evidence>
<name>A0A8G2CBG8_9BACT</name>
<reference evidence="1 4" key="2">
    <citation type="submission" date="2024-07" db="EMBL/GenBank/DDBJ databases">
        <title>Active virus-host system and metabolic interactions in a Lokiarchaeon culture.</title>
        <authorList>
            <person name="Ponce Toledo R.I."/>
            <person name="Rodrigues Oliveira T."/>
            <person name="Schleper C."/>
        </authorList>
    </citation>
    <scope>NUCLEOTIDE SEQUENCE [LARGE SCALE GENOMIC DNA]</scope>
    <source>
        <strain evidence="1 4">B35</strain>
    </source>
</reference>
<dbReference type="EMBL" id="FQZR01000007">
    <property type="protein sequence ID" value="SHJ55777.1"/>
    <property type="molecule type" value="Genomic_DNA"/>
</dbReference>
<dbReference type="Gene3D" id="3.40.50.620">
    <property type="entry name" value="HUPs"/>
    <property type="match status" value="1"/>
</dbReference>
<dbReference type="Proteomes" id="UP001568358">
    <property type="component" value="Unassembled WGS sequence"/>
</dbReference>
<evidence type="ECO:0000313" key="2">
    <source>
        <dbReference type="EMBL" id="SHJ55777.1"/>
    </source>
</evidence>
<dbReference type="EMBL" id="JBFSOO010000001">
    <property type="protein sequence ID" value="MEZ6852347.1"/>
    <property type="molecule type" value="Genomic_DNA"/>
</dbReference>
<dbReference type="SUPFAM" id="SSF52402">
    <property type="entry name" value="Adenine nucleotide alpha hydrolases-like"/>
    <property type="match status" value="1"/>
</dbReference>
<dbReference type="RefSeq" id="WP_019999576.1">
    <property type="nucleotide sequence ID" value="NZ_CP192219.1"/>
</dbReference>
<evidence type="ECO:0000313" key="4">
    <source>
        <dbReference type="Proteomes" id="UP001568358"/>
    </source>
</evidence>
<sequence>MFRYTSKHCKQCYLQEDPFHNITINTQGLCNLCENSTRTPERNWEKRQKQFEEIIAKRDRSAQYDGLIMMSGGKDSAYMAHMLTKKYGLNLLALTIDNGFEYPETFENASTIAKKLDMAQLVYRINPKLMQEYYKFLFCNPAILQKDCGQVCTFCGRFLVRTATELAANMGIPLVFSGHNPEQIFLMGESIEEDPDRITMMEFTMALVQEDTATAVKAWEKAHSANRTGQLLFPLKLSADNVSLVFPFQYFPYEPDKMRETVQRKLNWLPIKRFSKTYIASGCKLVKLWAYLAHCNETNNYVDFEFSTQVREGTIPLSTIKNFYTESAADLDELAELTHDLNMAASLQEMLSSHFGKENELHKKLAS</sequence>
<protein>
    <submittedName>
        <fullName evidence="2">Uncharacterized protein</fullName>
    </submittedName>
</protein>
<dbReference type="Proteomes" id="UP000184001">
    <property type="component" value="Unassembled WGS sequence"/>
</dbReference>
<dbReference type="InterPro" id="IPR052188">
    <property type="entry name" value="Ni-pincer_cofactor_biosynth"/>
</dbReference>
<evidence type="ECO:0000313" key="1">
    <source>
        <dbReference type="EMBL" id="MEZ6852347.1"/>
    </source>
</evidence>
<gene>
    <name evidence="1" type="ORF">AB2Z07_02165</name>
    <name evidence="2" type="ORF">SAMN05660830_02714</name>
</gene>
<dbReference type="InterPro" id="IPR014729">
    <property type="entry name" value="Rossmann-like_a/b/a_fold"/>
</dbReference>
<dbReference type="PANTHER" id="PTHR43169">
    <property type="entry name" value="EXSB FAMILY PROTEIN"/>
    <property type="match status" value="1"/>
</dbReference>